<dbReference type="Proteomes" id="UP000053555">
    <property type="component" value="Unassembled WGS sequence"/>
</dbReference>
<dbReference type="AlphaFoldDB" id="A0A0B2PX52"/>
<dbReference type="EMBL" id="KN663228">
    <property type="protein sequence ID" value="KHN12308.1"/>
    <property type="molecule type" value="Genomic_DNA"/>
</dbReference>
<proteinExistence type="predicted"/>
<keyword evidence="3" id="KW-0687">Ribonucleoprotein</keyword>
<dbReference type="PANTHER" id="PTHR11830">
    <property type="entry name" value="40S RIBOSOMAL PROTEIN S3A"/>
    <property type="match status" value="1"/>
</dbReference>
<keyword evidence="1" id="KW-0963">Cytoplasm</keyword>
<organism evidence="4">
    <name type="scientific">Glycine soja</name>
    <name type="common">Wild soybean</name>
    <dbReference type="NCBI Taxonomy" id="3848"/>
    <lineage>
        <taxon>Eukaryota</taxon>
        <taxon>Viridiplantae</taxon>
        <taxon>Streptophyta</taxon>
        <taxon>Embryophyta</taxon>
        <taxon>Tracheophyta</taxon>
        <taxon>Spermatophyta</taxon>
        <taxon>Magnoliopsida</taxon>
        <taxon>eudicotyledons</taxon>
        <taxon>Gunneridae</taxon>
        <taxon>Pentapetalae</taxon>
        <taxon>rosids</taxon>
        <taxon>fabids</taxon>
        <taxon>Fabales</taxon>
        <taxon>Fabaceae</taxon>
        <taxon>Papilionoideae</taxon>
        <taxon>50 kb inversion clade</taxon>
        <taxon>NPAAA clade</taxon>
        <taxon>indigoferoid/millettioid clade</taxon>
        <taxon>Phaseoleae</taxon>
        <taxon>Glycine</taxon>
        <taxon>Glycine subgen. Soja</taxon>
    </lineage>
</organism>
<name>A0A0B2PX52_GLYSO</name>
<evidence type="ECO:0000256" key="3">
    <source>
        <dbReference type="ARBA" id="ARBA00023274"/>
    </source>
</evidence>
<dbReference type="Pfam" id="PF01015">
    <property type="entry name" value="Ribosomal_S3Ae"/>
    <property type="match status" value="1"/>
</dbReference>
<reference evidence="4" key="1">
    <citation type="submission" date="2014-07" db="EMBL/GenBank/DDBJ databases">
        <title>Identification of a novel salt tolerance gene in wild soybean by whole-genome sequencing.</title>
        <authorList>
            <person name="Lam H.-M."/>
            <person name="Qi X."/>
            <person name="Li M.-W."/>
            <person name="Liu X."/>
            <person name="Xie M."/>
            <person name="Ni M."/>
            <person name="Xu X."/>
        </authorList>
    </citation>
    <scope>NUCLEOTIDE SEQUENCE [LARGE SCALE GENOMIC DNA]</scope>
    <source>
        <tissue evidence="4">Root</tissue>
    </source>
</reference>
<dbReference type="GO" id="GO:0003735">
    <property type="term" value="F:structural constituent of ribosome"/>
    <property type="evidence" value="ECO:0007669"/>
    <property type="project" value="InterPro"/>
</dbReference>
<dbReference type="GO" id="GO:0006412">
    <property type="term" value="P:translation"/>
    <property type="evidence" value="ECO:0007669"/>
    <property type="project" value="InterPro"/>
</dbReference>
<keyword evidence="2 4" id="KW-0689">Ribosomal protein</keyword>
<dbReference type="GO" id="GO:1990904">
    <property type="term" value="C:ribonucleoprotein complex"/>
    <property type="evidence" value="ECO:0007669"/>
    <property type="project" value="UniProtKB-KW"/>
</dbReference>
<protein>
    <submittedName>
        <fullName evidence="4">40S ribosomal protein S3a</fullName>
    </submittedName>
</protein>
<evidence type="ECO:0000256" key="2">
    <source>
        <dbReference type="ARBA" id="ARBA00022980"/>
    </source>
</evidence>
<evidence type="ECO:0000313" key="4">
    <source>
        <dbReference type="EMBL" id="KHN12308.1"/>
    </source>
</evidence>
<gene>
    <name evidence="4" type="ORF">glysoja_026200</name>
</gene>
<evidence type="ECO:0000256" key="1">
    <source>
        <dbReference type="ARBA" id="ARBA00022490"/>
    </source>
</evidence>
<dbReference type="GO" id="GO:0005840">
    <property type="term" value="C:ribosome"/>
    <property type="evidence" value="ECO:0007669"/>
    <property type="project" value="UniProtKB-KW"/>
</dbReference>
<sequence length="102" mass="11040">MREIMTNQATSCDLKELVRKFIPEIIGKDIGKATSSIDPVKNVFDRKVKILKAPKFDLGKLMEGGKIRFKLGAELSGVDGVVIEEGTTGDGGKDVAQKGMCK</sequence>
<dbReference type="InterPro" id="IPR001593">
    <property type="entry name" value="Ribosomal_eS1"/>
</dbReference>
<accession>A0A0B2PX52</accession>